<feature type="binding site" evidence="5">
    <location>
        <position position="126"/>
    </location>
    <ligand>
        <name>isopentenyl diphosphate</name>
        <dbReference type="ChEBI" id="CHEBI:128769"/>
    </ligand>
</feature>
<feature type="binding site" evidence="5">
    <location>
        <position position="46"/>
    </location>
    <ligand>
        <name>dimethylallyl diphosphate</name>
        <dbReference type="ChEBI" id="CHEBI:57623"/>
    </ligand>
</feature>
<dbReference type="Gene3D" id="3.40.1010.20">
    <property type="entry name" value="4-hydroxy-3-methylbut-2-enyl diphosphate reductase, catalytic domain"/>
    <property type="match status" value="2"/>
</dbReference>
<feature type="binding site" evidence="5">
    <location>
        <position position="126"/>
    </location>
    <ligand>
        <name>(2E)-4-hydroxy-3-methylbut-2-enyl diphosphate</name>
        <dbReference type="ChEBI" id="CHEBI:128753"/>
    </ligand>
</feature>
<keyword evidence="5" id="KW-0414">Isoprene biosynthesis</keyword>
<dbReference type="CDD" id="cd13944">
    <property type="entry name" value="lytB_ispH"/>
    <property type="match status" value="1"/>
</dbReference>
<comment type="pathway">
    <text evidence="5">Isoprenoid biosynthesis; dimethylallyl diphosphate biosynthesis; dimethylallyl diphosphate from (2E)-4-hydroxy-3-methylbutenyl diphosphate: step 1/1.</text>
</comment>
<dbReference type="GO" id="GO:0051539">
    <property type="term" value="F:4 iron, 4 sulfur cluster binding"/>
    <property type="evidence" value="ECO:0007669"/>
    <property type="project" value="UniProtKB-UniRule"/>
</dbReference>
<dbReference type="UniPathway" id="UPA00056">
    <property type="reaction ID" value="UER00097"/>
</dbReference>
<feature type="binding site" evidence="5">
    <location>
        <position position="225"/>
    </location>
    <ligand>
        <name>dimethylallyl diphosphate</name>
        <dbReference type="ChEBI" id="CHEBI:57623"/>
    </ligand>
</feature>
<comment type="similarity">
    <text evidence="5">Belongs to the IspH family.</text>
</comment>
<feature type="binding site" evidence="5">
    <location>
        <position position="76"/>
    </location>
    <ligand>
        <name>dimethylallyl diphosphate</name>
        <dbReference type="ChEBI" id="CHEBI:57623"/>
    </ligand>
</feature>
<dbReference type="RefSeq" id="WP_424586541.1">
    <property type="nucleotide sequence ID" value="NZ_JBNARP010000006.1"/>
</dbReference>
<dbReference type="EMBL" id="PNIL01000005">
    <property type="protein sequence ID" value="PMP68837.1"/>
    <property type="molecule type" value="Genomic_DNA"/>
</dbReference>
<feature type="binding site" evidence="5">
    <location>
        <position position="98"/>
    </location>
    <ligand>
        <name>[4Fe-4S] cluster</name>
        <dbReference type="ChEBI" id="CHEBI:49883"/>
    </ligand>
</feature>
<comment type="caution">
    <text evidence="6">The sequence shown here is derived from an EMBL/GenBank/DDBJ whole genome shotgun (WGS) entry which is preliminary data.</text>
</comment>
<feature type="binding site" evidence="5">
    <location>
        <position position="267"/>
    </location>
    <ligand>
        <name>isopentenyl diphosphate</name>
        <dbReference type="ChEBI" id="CHEBI:128769"/>
    </ligand>
</feature>
<sequence length="284" mass="32089">MHNKGRRTIIVAKSVGFCSGVERAVSIVENLTRQSKGIFTVDSILHNEREMARLKALGVKVAKPNDSGEFVVLPAHGATDEEVGNLKKRFEKIIDVTCPFVIRTINIIKKLKSEDYKIVVVGEKGHRETKVLKETAGENLFAVISDLHELNQFENEHFPKIALVSQSTVSRFLVFNVSQFFLKHSFEFRFFDTICPETVNRQQETEALAQSVDCVIVVGGKHSANTNRLYEIAIRINKNTFFVEDAEELKKYELSKCLKIGIVSGTSTPEYIIKEIVEFLENLP</sequence>
<feature type="binding site" evidence="5">
    <location>
        <position position="267"/>
    </location>
    <ligand>
        <name>dimethylallyl diphosphate</name>
        <dbReference type="ChEBI" id="CHEBI:57623"/>
    </ligand>
</feature>
<feature type="active site" description="Proton donor" evidence="5">
    <location>
        <position position="128"/>
    </location>
</feature>
<evidence type="ECO:0000256" key="1">
    <source>
        <dbReference type="ARBA" id="ARBA00022485"/>
    </source>
</evidence>
<feature type="binding site" evidence="5">
    <location>
        <position position="225"/>
    </location>
    <ligand>
        <name>(2E)-4-hydroxy-3-methylbut-2-enyl diphosphate</name>
        <dbReference type="ChEBI" id="CHEBI:128753"/>
    </ligand>
</feature>
<feature type="binding site" evidence="5">
    <location>
        <position position="76"/>
    </location>
    <ligand>
        <name>(2E)-4-hydroxy-3-methylbut-2-enyl diphosphate</name>
        <dbReference type="ChEBI" id="CHEBI:128753"/>
    </ligand>
</feature>
<dbReference type="AlphaFoldDB" id="A0A2J6WFV7"/>
<feature type="binding site" evidence="5">
    <location>
        <position position="225"/>
    </location>
    <ligand>
        <name>isopentenyl diphosphate</name>
        <dbReference type="ChEBI" id="CHEBI:128769"/>
    </ligand>
</feature>
<dbReference type="GO" id="GO:0050992">
    <property type="term" value="P:dimethylallyl diphosphate biosynthetic process"/>
    <property type="evidence" value="ECO:0007669"/>
    <property type="project" value="UniProtKB-UniRule"/>
</dbReference>
<keyword evidence="5" id="KW-0560">Oxidoreductase</keyword>
<feature type="binding site" evidence="5">
    <location>
        <position position="126"/>
    </location>
    <ligand>
        <name>dimethylallyl diphosphate</name>
        <dbReference type="ChEBI" id="CHEBI:57623"/>
    </ligand>
</feature>
<comment type="pathway">
    <text evidence="5">Isoprenoid biosynthesis; isopentenyl diphosphate biosynthesis via DXP pathway; isopentenyl diphosphate from 1-deoxy-D-xylulose 5-phosphate: step 6/6.</text>
</comment>
<evidence type="ECO:0000313" key="7">
    <source>
        <dbReference type="Proteomes" id="UP000237040"/>
    </source>
</evidence>
<feature type="binding site" evidence="5">
    <location>
        <position position="195"/>
    </location>
    <ligand>
        <name>[4Fe-4S] cluster</name>
        <dbReference type="ChEBI" id="CHEBI:49883"/>
    </ligand>
</feature>
<feature type="binding site" evidence="5">
    <location>
        <position position="46"/>
    </location>
    <ligand>
        <name>isopentenyl diphosphate</name>
        <dbReference type="ChEBI" id="CHEBI:128769"/>
    </ligand>
</feature>
<dbReference type="Gene3D" id="3.40.50.11270">
    <property type="match status" value="1"/>
</dbReference>
<comment type="function">
    <text evidence="5">Catalyzes the conversion of 1-hydroxy-2-methyl-2-(E)-butenyl 4-diphosphate (HMBPP) into a mixture of isopentenyl diphosphate (IPP) and dimethylallyl diphosphate (DMAPP). Acts in the terminal step of the DOXP/MEP pathway for isoprenoid precursor biosynthesis.</text>
</comment>
<feature type="binding site" evidence="5">
    <location>
        <position position="223"/>
    </location>
    <ligand>
        <name>isopentenyl diphosphate</name>
        <dbReference type="ChEBI" id="CHEBI:128769"/>
    </ligand>
</feature>
<evidence type="ECO:0000313" key="6">
    <source>
        <dbReference type="EMBL" id="PMP68837.1"/>
    </source>
</evidence>
<dbReference type="UniPathway" id="UPA00059">
    <property type="reaction ID" value="UER00105"/>
</dbReference>
<feature type="binding site" evidence="5">
    <location>
        <position position="46"/>
    </location>
    <ligand>
        <name>(2E)-4-hydroxy-3-methylbut-2-enyl diphosphate</name>
        <dbReference type="ChEBI" id="CHEBI:128753"/>
    </ligand>
</feature>
<comment type="catalytic activity">
    <reaction evidence="5">
        <text>dimethylallyl diphosphate + 2 oxidized [2Fe-2S]-[ferredoxin] + H2O = (2E)-4-hydroxy-3-methylbut-2-enyl diphosphate + 2 reduced [2Fe-2S]-[ferredoxin] + 2 H(+)</text>
        <dbReference type="Rhea" id="RHEA:24825"/>
        <dbReference type="Rhea" id="RHEA-COMP:10000"/>
        <dbReference type="Rhea" id="RHEA-COMP:10001"/>
        <dbReference type="ChEBI" id="CHEBI:15377"/>
        <dbReference type="ChEBI" id="CHEBI:15378"/>
        <dbReference type="ChEBI" id="CHEBI:33737"/>
        <dbReference type="ChEBI" id="CHEBI:33738"/>
        <dbReference type="ChEBI" id="CHEBI:57623"/>
        <dbReference type="ChEBI" id="CHEBI:128753"/>
        <dbReference type="EC" id="1.17.7.4"/>
    </reaction>
</comment>
<comment type="caution">
    <text evidence="5">Lacks conserved residue(s) required for the propagation of feature annotation.</text>
</comment>
<keyword evidence="2 5" id="KW-0479">Metal-binding</keyword>
<organism evidence="6 7">
    <name type="scientific">Caldisericum exile</name>
    <dbReference type="NCBI Taxonomy" id="693075"/>
    <lineage>
        <taxon>Bacteria</taxon>
        <taxon>Pseudomonadati</taxon>
        <taxon>Caldisericota/Cryosericota group</taxon>
        <taxon>Caldisericota</taxon>
        <taxon>Caldisericia</taxon>
        <taxon>Caldisericales</taxon>
        <taxon>Caldisericaceae</taxon>
        <taxon>Caldisericum</taxon>
    </lineage>
</organism>
<evidence type="ECO:0000256" key="3">
    <source>
        <dbReference type="ARBA" id="ARBA00023004"/>
    </source>
</evidence>
<dbReference type="GO" id="GO:0019288">
    <property type="term" value="P:isopentenyl diphosphate biosynthetic process, methylerythritol 4-phosphate pathway"/>
    <property type="evidence" value="ECO:0007669"/>
    <property type="project" value="UniProtKB-UniRule"/>
</dbReference>
<comment type="catalytic activity">
    <reaction evidence="5">
        <text>isopentenyl diphosphate + 2 oxidized [2Fe-2S]-[ferredoxin] + H2O = (2E)-4-hydroxy-3-methylbut-2-enyl diphosphate + 2 reduced [2Fe-2S]-[ferredoxin] + 2 H(+)</text>
        <dbReference type="Rhea" id="RHEA:24488"/>
        <dbReference type="Rhea" id="RHEA-COMP:10000"/>
        <dbReference type="Rhea" id="RHEA-COMP:10001"/>
        <dbReference type="ChEBI" id="CHEBI:15377"/>
        <dbReference type="ChEBI" id="CHEBI:15378"/>
        <dbReference type="ChEBI" id="CHEBI:33737"/>
        <dbReference type="ChEBI" id="CHEBI:33738"/>
        <dbReference type="ChEBI" id="CHEBI:128753"/>
        <dbReference type="ChEBI" id="CHEBI:128769"/>
        <dbReference type="EC" id="1.17.7.4"/>
    </reaction>
</comment>
<dbReference type="Pfam" id="PF02401">
    <property type="entry name" value="LYTB"/>
    <property type="match status" value="1"/>
</dbReference>
<dbReference type="GO" id="GO:0016114">
    <property type="term" value="P:terpenoid biosynthetic process"/>
    <property type="evidence" value="ECO:0007669"/>
    <property type="project" value="UniProtKB-UniRule"/>
</dbReference>
<dbReference type="NCBIfam" id="TIGR00216">
    <property type="entry name" value="ispH_lytB"/>
    <property type="match status" value="1"/>
</dbReference>
<evidence type="ECO:0000256" key="5">
    <source>
        <dbReference type="HAMAP-Rule" id="MF_00191"/>
    </source>
</evidence>
<comment type="cofactor">
    <cofactor evidence="5">
        <name>[4Fe-4S] cluster</name>
        <dbReference type="ChEBI" id="CHEBI:49883"/>
    </cofactor>
    <text evidence="5">Binds 1 [4Fe-4S] cluster per subunit.</text>
</comment>
<keyword evidence="1 5" id="KW-0004">4Fe-4S</keyword>
<keyword evidence="4 5" id="KW-0411">Iron-sulfur</keyword>
<dbReference type="GO" id="GO:0046872">
    <property type="term" value="F:metal ion binding"/>
    <property type="evidence" value="ECO:0007669"/>
    <property type="project" value="UniProtKB-KW"/>
</dbReference>
<feature type="binding site" evidence="5">
    <location>
        <position position="267"/>
    </location>
    <ligand>
        <name>(2E)-4-hydroxy-3-methylbut-2-enyl diphosphate</name>
        <dbReference type="ChEBI" id="CHEBI:128753"/>
    </ligand>
</feature>
<gene>
    <name evidence="5 6" type="primary">ispH</name>
    <name evidence="6" type="ORF">C0189_00315</name>
</gene>
<protein>
    <recommendedName>
        <fullName evidence="5">4-hydroxy-3-methylbut-2-enyl diphosphate reductase</fullName>
        <shortName evidence="5">HMBPP reductase</shortName>
        <ecNumber evidence="5">1.17.7.4</ecNumber>
    </recommendedName>
</protein>
<dbReference type="PANTHER" id="PTHR30426:SF0">
    <property type="entry name" value="4-HYDROXY-3-METHYLBUT-2-ENYL DIPHOSPHATE REDUCTASE"/>
    <property type="match status" value="1"/>
</dbReference>
<proteinExistence type="inferred from homology"/>
<dbReference type="EC" id="1.17.7.4" evidence="5"/>
<feature type="binding site" evidence="5">
    <location>
        <position position="223"/>
    </location>
    <ligand>
        <name>(2E)-4-hydroxy-3-methylbut-2-enyl diphosphate</name>
        <dbReference type="ChEBI" id="CHEBI:128753"/>
    </ligand>
</feature>
<feature type="binding site" evidence="5">
    <location>
        <position position="167"/>
    </location>
    <ligand>
        <name>(2E)-4-hydroxy-3-methylbut-2-enyl diphosphate</name>
        <dbReference type="ChEBI" id="CHEBI:128753"/>
    </ligand>
</feature>
<feature type="binding site" evidence="5">
    <location>
        <position position="223"/>
    </location>
    <ligand>
        <name>dimethylallyl diphosphate</name>
        <dbReference type="ChEBI" id="CHEBI:57623"/>
    </ligand>
</feature>
<dbReference type="GO" id="GO:0051745">
    <property type="term" value="F:4-hydroxy-3-methylbut-2-enyl diphosphate reductase activity"/>
    <property type="evidence" value="ECO:0007669"/>
    <property type="project" value="UniProtKB-UniRule"/>
</dbReference>
<keyword evidence="3 5" id="KW-0408">Iron</keyword>
<dbReference type="PANTHER" id="PTHR30426">
    <property type="entry name" value="4-HYDROXY-3-METHYLBUT-2-ENYL DIPHOSPHATE REDUCTASE"/>
    <property type="match status" value="1"/>
</dbReference>
<accession>A0A2J6WFV7</accession>
<name>A0A2J6WFV7_9BACT</name>
<dbReference type="HAMAP" id="MF_00191">
    <property type="entry name" value="IspH"/>
    <property type="match status" value="1"/>
</dbReference>
<feature type="binding site" evidence="5">
    <location>
        <position position="18"/>
    </location>
    <ligand>
        <name>[4Fe-4S] cluster</name>
        <dbReference type="ChEBI" id="CHEBI:49883"/>
    </ligand>
</feature>
<dbReference type="Proteomes" id="UP000237040">
    <property type="component" value="Unassembled WGS sequence"/>
</dbReference>
<evidence type="ECO:0000256" key="2">
    <source>
        <dbReference type="ARBA" id="ARBA00022723"/>
    </source>
</evidence>
<dbReference type="InterPro" id="IPR003451">
    <property type="entry name" value="LytB/IspH"/>
</dbReference>
<feature type="binding site" evidence="5">
    <location>
        <position position="76"/>
    </location>
    <ligand>
        <name>isopentenyl diphosphate</name>
        <dbReference type="ChEBI" id="CHEBI:128769"/>
    </ligand>
</feature>
<reference evidence="6 7" key="1">
    <citation type="submission" date="2018-01" db="EMBL/GenBank/DDBJ databases">
        <title>Metagenomic assembled genomes from two thermal pools in the Uzon Caldera, Kamchatka, Russia.</title>
        <authorList>
            <person name="Wilkins L."/>
            <person name="Ettinger C."/>
        </authorList>
    </citation>
    <scope>NUCLEOTIDE SEQUENCE [LARGE SCALE GENOMIC DNA]</scope>
    <source>
        <strain evidence="6">ZAV-07</strain>
    </source>
</reference>
<evidence type="ECO:0000256" key="4">
    <source>
        <dbReference type="ARBA" id="ARBA00023014"/>
    </source>
</evidence>